<dbReference type="AlphaFoldDB" id="A0A147BT25"/>
<proteinExistence type="predicted"/>
<accession>A0A147BT25</accession>
<sequence length="105" mass="10462">MVLAGQHPSARLLAGRAPTVATLATAGVPPAVSQLLALGLAGVVSTAGHGLLAGTAAATLRHHLQARGAVPCVTPLAAAMQTARQELVARVAARPHVFSARTLPL</sequence>
<protein>
    <submittedName>
        <fullName evidence="1">Putative secreted protein</fullName>
    </submittedName>
</protein>
<organism evidence="1">
    <name type="scientific">Ixodes ricinus</name>
    <name type="common">Common tick</name>
    <name type="synonym">Acarus ricinus</name>
    <dbReference type="NCBI Taxonomy" id="34613"/>
    <lineage>
        <taxon>Eukaryota</taxon>
        <taxon>Metazoa</taxon>
        <taxon>Ecdysozoa</taxon>
        <taxon>Arthropoda</taxon>
        <taxon>Chelicerata</taxon>
        <taxon>Arachnida</taxon>
        <taxon>Acari</taxon>
        <taxon>Parasitiformes</taxon>
        <taxon>Ixodida</taxon>
        <taxon>Ixodoidea</taxon>
        <taxon>Ixodidae</taxon>
        <taxon>Ixodinae</taxon>
        <taxon>Ixodes</taxon>
    </lineage>
</organism>
<evidence type="ECO:0000313" key="1">
    <source>
        <dbReference type="EMBL" id="JAR93910.1"/>
    </source>
</evidence>
<dbReference type="EMBL" id="GEGO01001494">
    <property type="protein sequence ID" value="JAR93910.1"/>
    <property type="molecule type" value="Transcribed_RNA"/>
</dbReference>
<name>A0A147BT25_IXORI</name>
<reference evidence="1" key="1">
    <citation type="journal article" date="2018" name="PLoS Negl. Trop. Dis.">
        <title>Sialome diversity of ticks revealed by RNAseq of single tick salivary glands.</title>
        <authorList>
            <person name="Perner J."/>
            <person name="Kropackova S."/>
            <person name="Kopacek P."/>
            <person name="Ribeiro J.M."/>
        </authorList>
    </citation>
    <scope>NUCLEOTIDE SEQUENCE</scope>
    <source>
        <strain evidence="1">Siblings of single egg batch collected in Ceske Budejovice</strain>
        <tissue evidence="1">Salivary glands</tissue>
    </source>
</reference>